<evidence type="ECO:0008006" key="5">
    <source>
        <dbReference type="Google" id="ProtNLM"/>
    </source>
</evidence>
<gene>
    <name evidence="3" type="ORF">ECRASSUSDP1_LOCUS4206</name>
</gene>
<dbReference type="Proteomes" id="UP001295684">
    <property type="component" value="Unassembled WGS sequence"/>
</dbReference>
<keyword evidence="4" id="KW-1185">Reference proteome</keyword>
<organism evidence="3 4">
    <name type="scientific">Euplotes crassus</name>
    <dbReference type="NCBI Taxonomy" id="5936"/>
    <lineage>
        <taxon>Eukaryota</taxon>
        <taxon>Sar</taxon>
        <taxon>Alveolata</taxon>
        <taxon>Ciliophora</taxon>
        <taxon>Intramacronucleata</taxon>
        <taxon>Spirotrichea</taxon>
        <taxon>Hypotrichia</taxon>
        <taxon>Euplotida</taxon>
        <taxon>Euplotidae</taxon>
        <taxon>Moneuplotes</taxon>
    </lineage>
</organism>
<evidence type="ECO:0000313" key="4">
    <source>
        <dbReference type="Proteomes" id="UP001295684"/>
    </source>
</evidence>
<accession>A0AAD1UA79</accession>
<comment type="caution">
    <text evidence="3">The sequence shown here is derived from an EMBL/GenBank/DDBJ whole genome shotgun (WGS) entry which is preliminary data.</text>
</comment>
<feature type="coiled-coil region" evidence="1">
    <location>
        <begin position="172"/>
        <end position="249"/>
    </location>
</feature>
<proteinExistence type="predicted"/>
<protein>
    <recommendedName>
        <fullName evidence="5">Trichohyalin-plectin-homology domain-containing protein</fullName>
    </recommendedName>
</protein>
<name>A0AAD1UA79_EUPCR</name>
<evidence type="ECO:0000313" key="3">
    <source>
        <dbReference type="EMBL" id="CAI2362876.1"/>
    </source>
</evidence>
<feature type="region of interest" description="Disordered" evidence="2">
    <location>
        <begin position="374"/>
        <end position="402"/>
    </location>
</feature>
<feature type="compositionally biased region" description="Basic and acidic residues" evidence="2">
    <location>
        <begin position="386"/>
        <end position="402"/>
    </location>
</feature>
<evidence type="ECO:0000256" key="1">
    <source>
        <dbReference type="SAM" id="Coils"/>
    </source>
</evidence>
<feature type="coiled-coil region" evidence="1">
    <location>
        <begin position="274"/>
        <end position="301"/>
    </location>
</feature>
<feature type="region of interest" description="Disordered" evidence="2">
    <location>
        <begin position="83"/>
        <end position="103"/>
    </location>
</feature>
<dbReference type="AlphaFoldDB" id="A0AAD1UA79"/>
<sequence length="521" mass="61527">MYPKKKSVSMVLKREQDKLHRREQMKVLLINKFRVKYSLGSKDKEERDKIISKEVNSLVDSKICTDKQLVALDKKLTGLFGTRNKISKPHSSQNSRHSRASAALDHTQSALPNINAFSKAEAGLISHKNSMKKPLHCINSSANLNGHTVGLNNAEGGLKALDEWGIIIMDDVKRFEREEKQILENRRKIKQKIMDDLNKQVKEKEALKKKQKQEEIDLEKKRQSIFRQQEKREKQNELLKRMKRDEERKIMDTQIAEIENYKKIEMYHEKLQADHEKEQALKELEEDLESQKMKRKAYIEGCQKQYQENLQLKEFMRQKEADLKRQATFKQHQLFDGMFEQKKHISYELADRNQKKYDALSRILKLENERKQRARNYLEPKTGGTDIEKKTQKESQKRKLKHQEDVKETLDYLKGQIRYKEQKKRLEKDAKFDTGVSTMMNGRNNSQNIVLDNTSLMKLKAREFLAKEAKKETLQTQKIEYKRDFRNQGLGRKKGPFGAQGYQGMTEQERLMNKKRLDAIL</sequence>
<reference evidence="3" key="1">
    <citation type="submission" date="2023-07" db="EMBL/GenBank/DDBJ databases">
        <authorList>
            <consortium name="AG Swart"/>
            <person name="Singh M."/>
            <person name="Singh A."/>
            <person name="Seah K."/>
            <person name="Emmerich C."/>
        </authorList>
    </citation>
    <scope>NUCLEOTIDE SEQUENCE</scope>
    <source>
        <strain evidence="3">DP1</strain>
    </source>
</reference>
<dbReference type="EMBL" id="CAMPGE010004034">
    <property type="protein sequence ID" value="CAI2362876.1"/>
    <property type="molecule type" value="Genomic_DNA"/>
</dbReference>
<keyword evidence="1" id="KW-0175">Coiled coil</keyword>
<evidence type="ECO:0000256" key="2">
    <source>
        <dbReference type="SAM" id="MobiDB-lite"/>
    </source>
</evidence>